<organism evidence="2 3">
    <name type="scientific">Blyttiomyces helicus</name>
    <dbReference type="NCBI Taxonomy" id="388810"/>
    <lineage>
        <taxon>Eukaryota</taxon>
        <taxon>Fungi</taxon>
        <taxon>Fungi incertae sedis</taxon>
        <taxon>Chytridiomycota</taxon>
        <taxon>Chytridiomycota incertae sedis</taxon>
        <taxon>Chytridiomycetes</taxon>
        <taxon>Chytridiomycetes incertae sedis</taxon>
        <taxon>Blyttiomyces</taxon>
    </lineage>
</organism>
<gene>
    <name evidence="2" type="ORF">BDK51DRAFT_48962</name>
</gene>
<name>A0A4P9WGV4_9FUNG</name>
<evidence type="ECO:0000313" key="2">
    <source>
        <dbReference type="EMBL" id="RKO91582.1"/>
    </source>
</evidence>
<dbReference type="AlphaFoldDB" id="A0A4P9WGV4"/>
<reference evidence="3" key="1">
    <citation type="journal article" date="2018" name="Nat. Microbiol.">
        <title>Leveraging single-cell genomics to expand the fungal tree of life.</title>
        <authorList>
            <person name="Ahrendt S.R."/>
            <person name="Quandt C.A."/>
            <person name="Ciobanu D."/>
            <person name="Clum A."/>
            <person name="Salamov A."/>
            <person name="Andreopoulos B."/>
            <person name="Cheng J.F."/>
            <person name="Woyke T."/>
            <person name="Pelin A."/>
            <person name="Henrissat B."/>
            <person name="Reynolds N.K."/>
            <person name="Benny G.L."/>
            <person name="Smith M.E."/>
            <person name="James T.Y."/>
            <person name="Grigoriev I.V."/>
        </authorList>
    </citation>
    <scope>NUCLEOTIDE SEQUENCE [LARGE SCALE GENOMIC DNA]</scope>
</reference>
<dbReference type="Proteomes" id="UP000269721">
    <property type="component" value="Unassembled WGS sequence"/>
</dbReference>
<feature type="region of interest" description="Disordered" evidence="1">
    <location>
        <begin position="119"/>
        <end position="143"/>
    </location>
</feature>
<evidence type="ECO:0000313" key="3">
    <source>
        <dbReference type="Proteomes" id="UP000269721"/>
    </source>
</evidence>
<accession>A0A4P9WGV4</accession>
<proteinExistence type="predicted"/>
<protein>
    <submittedName>
        <fullName evidence="2">Uncharacterized protein</fullName>
    </submittedName>
</protein>
<dbReference type="EMBL" id="KZ995001">
    <property type="protein sequence ID" value="RKO91582.1"/>
    <property type="molecule type" value="Genomic_DNA"/>
</dbReference>
<evidence type="ECO:0000256" key="1">
    <source>
        <dbReference type="SAM" id="MobiDB-lite"/>
    </source>
</evidence>
<keyword evidence="3" id="KW-1185">Reference proteome</keyword>
<sequence>MSAEGTLRSFSVFSHFSFKLLANSLDIPCPLVRPVPLIITHTLFGVSMEERNSKNSEDDLIARQNEHSGLIQVLVHPSFADAHGRVERSCTDASPEILRSQGGWSWSAVAVRWPSDGMIRGGATTNTGREKTPAPLNPPLRRVTLSARPPTIAPKQKHGKSVNSSTHPPAFAFWSQFFMPEETKHLFAEGALNLFPALLCLTYKLFMDSLDIPHHAAPTAFWAADPFRLSLHIVPRVHGGESGMRFLEPFTARLPNRRQWSASPEYKSRRHIASTVNPKTSPSPTPFLTQLSCYVAGSATIDDIAFAVLKCWCLSSIDPDFGAWTSSLGARIWKI</sequence>